<dbReference type="EMBL" id="MU007011">
    <property type="protein sequence ID" value="KAF2436139.1"/>
    <property type="molecule type" value="Genomic_DNA"/>
</dbReference>
<sequence>MELDANWSKAELLVQTYPFKAVELIASTCSYEEITKSITIGRHGHRASDSFTAVSAENEYSALRPPFNSPPNSQQSGSPPVNSRDFRRPPTRAPPSPAPTASTSKSSTAPEYVVIICDGQAGSTIRECRLSMRTGLTELSTIRTDIVRDRLGECVSIEPIPTGPVSIHYPGAHGAMLSHYQARLTWRRSNSHRTHETTFFMVSNDFDSDILLGDVDSGARRAEMQFPHPKRAEANFVAMSARPPAPSPPIHDSYQQPSYHASSFYGSHTQSSHTPTQFSHNGFHPNHAPMGDLSGQMGSQYQQPRFSPIPESRPSSSGRSQIRTQASAGTSSPLRYPPNQSPVQELLVEYTWDTAHTIVKLDINAGAEIFFTILDSKFATYLRRTLDRSKHFIRFTAKKDSGEIGHSLCLDESMIECAWDPALDWMKDNKRAKPPHLYAMIELEPE</sequence>
<reference evidence="2" key="1">
    <citation type="journal article" date="2020" name="Stud. Mycol.">
        <title>101 Dothideomycetes genomes: a test case for predicting lifestyles and emergence of pathogens.</title>
        <authorList>
            <person name="Haridas S."/>
            <person name="Albert R."/>
            <person name="Binder M."/>
            <person name="Bloem J."/>
            <person name="Labutti K."/>
            <person name="Salamov A."/>
            <person name="Andreopoulos B."/>
            <person name="Baker S."/>
            <person name="Barry K."/>
            <person name="Bills G."/>
            <person name="Bluhm B."/>
            <person name="Cannon C."/>
            <person name="Castanera R."/>
            <person name="Culley D."/>
            <person name="Daum C."/>
            <person name="Ezra D."/>
            <person name="Gonzalez J."/>
            <person name="Henrissat B."/>
            <person name="Kuo A."/>
            <person name="Liang C."/>
            <person name="Lipzen A."/>
            <person name="Lutzoni F."/>
            <person name="Magnuson J."/>
            <person name="Mondo S."/>
            <person name="Nolan M."/>
            <person name="Ohm R."/>
            <person name="Pangilinan J."/>
            <person name="Park H.-J."/>
            <person name="Ramirez L."/>
            <person name="Alfaro M."/>
            <person name="Sun H."/>
            <person name="Tritt A."/>
            <person name="Yoshinaga Y."/>
            <person name="Zwiers L.-H."/>
            <person name="Turgeon B."/>
            <person name="Goodwin S."/>
            <person name="Spatafora J."/>
            <person name="Crous P."/>
            <person name="Grigoriev I."/>
        </authorList>
    </citation>
    <scope>NUCLEOTIDE SEQUENCE</scope>
    <source>
        <strain evidence="2">CBS 130266</strain>
    </source>
</reference>
<organism evidence="2 3">
    <name type="scientific">Tothia fuscella</name>
    <dbReference type="NCBI Taxonomy" id="1048955"/>
    <lineage>
        <taxon>Eukaryota</taxon>
        <taxon>Fungi</taxon>
        <taxon>Dikarya</taxon>
        <taxon>Ascomycota</taxon>
        <taxon>Pezizomycotina</taxon>
        <taxon>Dothideomycetes</taxon>
        <taxon>Pleosporomycetidae</taxon>
        <taxon>Venturiales</taxon>
        <taxon>Cylindrosympodiaceae</taxon>
        <taxon>Tothia</taxon>
    </lineage>
</organism>
<dbReference type="OrthoDB" id="3677625at2759"/>
<feature type="compositionally biased region" description="Polar residues" evidence="1">
    <location>
        <begin position="296"/>
        <end position="305"/>
    </location>
</feature>
<feature type="compositionally biased region" description="Polar residues" evidence="1">
    <location>
        <begin position="253"/>
        <end position="280"/>
    </location>
</feature>
<proteinExistence type="predicted"/>
<evidence type="ECO:0000256" key="1">
    <source>
        <dbReference type="SAM" id="MobiDB-lite"/>
    </source>
</evidence>
<dbReference type="Proteomes" id="UP000800235">
    <property type="component" value="Unassembled WGS sequence"/>
</dbReference>
<dbReference type="AlphaFoldDB" id="A0A9P4P3U4"/>
<feature type="compositionally biased region" description="Low complexity" evidence="1">
    <location>
        <begin position="70"/>
        <end position="83"/>
    </location>
</feature>
<keyword evidence="3" id="KW-1185">Reference proteome</keyword>
<evidence type="ECO:0000313" key="3">
    <source>
        <dbReference type="Proteomes" id="UP000800235"/>
    </source>
</evidence>
<protein>
    <submittedName>
        <fullName evidence="2">Uncharacterized protein</fullName>
    </submittedName>
</protein>
<feature type="region of interest" description="Disordered" evidence="1">
    <location>
        <begin position="240"/>
        <end position="340"/>
    </location>
</feature>
<feature type="region of interest" description="Disordered" evidence="1">
    <location>
        <begin position="62"/>
        <end position="106"/>
    </location>
</feature>
<accession>A0A9P4P3U4</accession>
<feature type="compositionally biased region" description="Polar residues" evidence="1">
    <location>
        <begin position="313"/>
        <end position="333"/>
    </location>
</feature>
<gene>
    <name evidence="2" type="ORF">EJ08DRAFT_227833</name>
</gene>
<comment type="caution">
    <text evidence="2">The sequence shown here is derived from an EMBL/GenBank/DDBJ whole genome shotgun (WGS) entry which is preliminary data.</text>
</comment>
<name>A0A9P4P3U4_9PEZI</name>
<evidence type="ECO:0000313" key="2">
    <source>
        <dbReference type="EMBL" id="KAF2436139.1"/>
    </source>
</evidence>